<reference evidence="1 2" key="1">
    <citation type="submission" date="2007-08" db="EMBL/GenBank/DDBJ databases">
        <authorList>
            <consortium name="The Citrobacter koseri Genome Sequencing Project"/>
            <person name="McClelland M."/>
            <person name="Sanderson E.K."/>
            <person name="Porwollik S."/>
            <person name="Spieth J."/>
            <person name="Clifton W.S."/>
            <person name="Latreille P."/>
            <person name="Courtney L."/>
            <person name="Wang C."/>
            <person name="Pepin K."/>
            <person name="Bhonagiri V."/>
            <person name="Nash W."/>
            <person name="Johnson M."/>
            <person name="Thiruvilangam P."/>
            <person name="Wilson R."/>
        </authorList>
    </citation>
    <scope>NUCLEOTIDE SEQUENCE [LARGE SCALE GENOMIC DNA]</scope>
    <source>
        <strain evidence="2">ATCC BAA-895 / CDC 4225-83 / SGSC4696</strain>
    </source>
</reference>
<sequence length="61" mass="7333">MNEREKGALRLAFWLFFIRKRFITERKRIISFRNETPFLQIFFFMNSARISSSPTCPAASR</sequence>
<dbReference type="HOGENOM" id="CLU_2914102_0_0_6"/>
<keyword evidence="2" id="KW-1185">Reference proteome</keyword>
<dbReference type="STRING" id="290338.CKO_04477"/>
<gene>
    <name evidence="1" type="ordered locus">CKO_04477</name>
</gene>
<evidence type="ECO:0000313" key="1">
    <source>
        <dbReference type="EMBL" id="ABV15532.1"/>
    </source>
</evidence>
<evidence type="ECO:0000313" key="2">
    <source>
        <dbReference type="Proteomes" id="UP000008148"/>
    </source>
</evidence>
<name>A8APX0_CITK8</name>
<dbReference type="Proteomes" id="UP000008148">
    <property type="component" value="Chromosome"/>
</dbReference>
<organism evidence="1 2">
    <name type="scientific">Citrobacter koseri (strain ATCC BAA-895 / CDC 4225-83 / SGSC4696)</name>
    <dbReference type="NCBI Taxonomy" id="290338"/>
    <lineage>
        <taxon>Bacteria</taxon>
        <taxon>Pseudomonadati</taxon>
        <taxon>Pseudomonadota</taxon>
        <taxon>Gammaproteobacteria</taxon>
        <taxon>Enterobacterales</taxon>
        <taxon>Enterobacteriaceae</taxon>
        <taxon>Citrobacter</taxon>
    </lineage>
</organism>
<dbReference type="EMBL" id="CP000822">
    <property type="protein sequence ID" value="ABV15532.1"/>
    <property type="molecule type" value="Genomic_DNA"/>
</dbReference>
<protein>
    <submittedName>
        <fullName evidence="1">Uncharacterized protein</fullName>
    </submittedName>
</protein>
<proteinExistence type="predicted"/>
<dbReference type="KEGG" id="cko:CKO_04477"/>
<dbReference type="AlphaFoldDB" id="A8APX0"/>
<accession>A8APX0</accession>